<reference evidence="7" key="2">
    <citation type="submission" date="2021-12" db="EMBL/GenBank/DDBJ databases">
        <title>Resequencing data analysis of finger millet.</title>
        <authorList>
            <person name="Hatakeyama M."/>
            <person name="Aluri S."/>
            <person name="Balachadran M.T."/>
            <person name="Sivarajan S.R."/>
            <person name="Poveda L."/>
            <person name="Shimizu-Inatsugi R."/>
            <person name="Schlapbach R."/>
            <person name="Sreeman S.M."/>
            <person name="Shimizu K.K."/>
        </authorList>
    </citation>
    <scope>NUCLEOTIDE SEQUENCE</scope>
</reference>
<dbReference type="InterPro" id="IPR038945">
    <property type="entry name" value="MBD13-like"/>
</dbReference>
<comment type="subcellular location">
    <subcellularLocation>
        <location evidence="1">Nucleus</location>
    </subcellularLocation>
</comment>
<keyword evidence="8" id="KW-1185">Reference proteome</keyword>
<keyword evidence="5" id="KW-0539">Nucleus</keyword>
<evidence type="ECO:0000313" key="7">
    <source>
        <dbReference type="EMBL" id="GJN24079.1"/>
    </source>
</evidence>
<gene>
    <name evidence="7" type="primary">gb11793</name>
    <name evidence="7" type="ORF">PR202_gb11793</name>
</gene>
<evidence type="ECO:0000256" key="2">
    <source>
        <dbReference type="ARBA" id="ARBA00023015"/>
    </source>
</evidence>
<dbReference type="GO" id="GO:0005634">
    <property type="term" value="C:nucleus"/>
    <property type="evidence" value="ECO:0007669"/>
    <property type="project" value="UniProtKB-SubCell"/>
</dbReference>
<comment type="caution">
    <text evidence="7">The sequence shown here is derived from an EMBL/GenBank/DDBJ whole genome shotgun (WGS) entry which is preliminary data.</text>
</comment>
<dbReference type="EMBL" id="BQKI01000076">
    <property type="protein sequence ID" value="GJN24079.1"/>
    <property type="molecule type" value="Genomic_DNA"/>
</dbReference>
<dbReference type="PROSITE" id="PS50982">
    <property type="entry name" value="MBD"/>
    <property type="match status" value="2"/>
</dbReference>
<dbReference type="Proteomes" id="UP001054889">
    <property type="component" value="Unassembled WGS sequence"/>
</dbReference>
<dbReference type="PANTHER" id="PTHR34067">
    <property type="entry name" value="OS04G0193200 PROTEIN"/>
    <property type="match status" value="1"/>
</dbReference>
<feature type="domain" description="MBD" evidence="6">
    <location>
        <begin position="106"/>
        <end position="188"/>
    </location>
</feature>
<evidence type="ECO:0000259" key="6">
    <source>
        <dbReference type="PROSITE" id="PS50982"/>
    </source>
</evidence>
<sequence>MTHSLRKQAEVLQFLFSREDERILKSEKCAAKMTLPRAHQWLPSGWLMEVRAGGKNMDMMFKFYVHPHRRVRLQSKDDVLRYLKNSKISKCDTNGQCDLSSYDNILAQVDLSPTGLPSGWVTELVFRKTKDGSIRRDPYYTDPTCRYIFRTLKAAISYLESGKVPKRAFIRRASIHDIYSFDKCVELVFFILALF</sequence>
<dbReference type="GO" id="GO:0003677">
    <property type="term" value="F:DNA binding"/>
    <property type="evidence" value="ECO:0007669"/>
    <property type="project" value="UniProtKB-KW"/>
</dbReference>
<protein>
    <recommendedName>
        <fullName evidence="6">MBD domain-containing protein</fullName>
    </recommendedName>
</protein>
<evidence type="ECO:0000256" key="3">
    <source>
        <dbReference type="ARBA" id="ARBA00023125"/>
    </source>
</evidence>
<dbReference type="InterPro" id="IPR016177">
    <property type="entry name" value="DNA-bd_dom_sf"/>
</dbReference>
<accession>A0AAV5ENI0</accession>
<keyword evidence="2" id="KW-0805">Transcription regulation</keyword>
<proteinExistence type="predicted"/>
<keyword evidence="3" id="KW-0238">DNA-binding</keyword>
<dbReference type="SUPFAM" id="SSF54171">
    <property type="entry name" value="DNA-binding domain"/>
    <property type="match status" value="2"/>
</dbReference>
<evidence type="ECO:0000256" key="5">
    <source>
        <dbReference type="ARBA" id="ARBA00023242"/>
    </source>
</evidence>
<reference evidence="7" key="1">
    <citation type="journal article" date="2018" name="DNA Res.">
        <title>Multiple hybrid de novo genome assembly of finger millet, an orphan allotetraploid crop.</title>
        <authorList>
            <person name="Hatakeyama M."/>
            <person name="Aluri S."/>
            <person name="Balachadran M.T."/>
            <person name="Sivarajan S.R."/>
            <person name="Patrignani A."/>
            <person name="Gruter S."/>
            <person name="Poveda L."/>
            <person name="Shimizu-Inatsugi R."/>
            <person name="Baeten J."/>
            <person name="Francoijs K.J."/>
            <person name="Nataraja K.N."/>
            <person name="Reddy Y.A.N."/>
            <person name="Phadnis S."/>
            <person name="Ravikumar R.L."/>
            <person name="Schlapbach R."/>
            <person name="Sreeman S.M."/>
            <person name="Shimizu K.K."/>
        </authorList>
    </citation>
    <scope>NUCLEOTIDE SEQUENCE</scope>
</reference>
<evidence type="ECO:0000256" key="4">
    <source>
        <dbReference type="ARBA" id="ARBA00023163"/>
    </source>
</evidence>
<keyword evidence="4" id="KW-0804">Transcription</keyword>
<evidence type="ECO:0000313" key="8">
    <source>
        <dbReference type="Proteomes" id="UP001054889"/>
    </source>
</evidence>
<evidence type="ECO:0000256" key="1">
    <source>
        <dbReference type="ARBA" id="ARBA00004123"/>
    </source>
</evidence>
<dbReference type="AlphaFoldDB" id="A0AAV5ENI0"/>
<feature type="domain" description="MBD" evidence="6">
    <location>
        <begin position="32"/>
        <end position="104"/>
    </location>
</feature>
<name>A0AAV5ENI0_ELECO</name>
<dbReference type="InterPro" id="IPR001739">
    <property type="entry name" value="Methyl_CpG_DNA-bd"/>
</dbReference>
<dbReference type="PANTHER" id="PTHR34067:SF25">
    <property type="entry name" value="OS04G0193200 PROTEIN"/>
    <property type="match status" value="1"/>
</dbReference>
<organism evidence="7 8">
    <name type="scientific">Eleusine coracana subsp. coracana</name>
    <dbReference type="NCBI Taxonomy" id="191504"/>
    <lineage>
        <taxon>Eukaryota</taxon>
        <taxon>Viridiplantae</taxon>
        <taxon>Streptophyta</taxon>
        <taxon>Embryophyta</taxon>
        <taxon>Tracheophyta</taxon>
        <taxon>Spermatophyta</taxon>
        <taxon>Magnoliopsida</taxon>
        <taxon>Liliopsida</taxon>
        <taxon>Poales</taxon>
        <taxon>Poaceae</taxon>
        <taxon>PACMAD clade</taxon>
        <taxon>Chloridoideae</taxon>
        <taxon>Cynodonteae</taxon>
        <taxon>Eleusininae</taxon>
        <taxon>Eleusine</taxon>
    </lineage>
</organism>
<dbReference type="Gene3D" id="3.30.890.10">
    <property type="entry name" value="Methyl-cpg-binding Protein 2, Chain A"/>
    <property type="match status" value="2"/>
</dbReference>